<reference evidence="2 3" key="1">
    <citation type="submission" date="2014-06" db="EMBL/GenBank/DDBJ databases">
        <title>Draft genome sequence of iron oxidizing acidophile Leptospirillum ferriphilum DSM14647.</title>
        <authorList>
            <person name="Cardenas J.P."/>
            <person name="Lazcano M."/>
            <person name="Ossandon F.J."/>
            <person name="Corbett M."/>
            <person name="Holmes D.S."/>
            <person name="Watkin E."/>
        </authorList>
    </citation>
    <scope>NUCLEOTIDE SEQUENCE [LARGE SCALE GENOMIC DNA]</scope>
    <source>
        <strain evidence="2 3">DSM 14647</strain>
    </source>
</reference>
<evidence type="ECO:0000259" key="1">
    <source>
        <dbReference type="Pfam" id="PF13701"/>
    </source>
</evidence>
<organism evidence="2 3">
    <name type="scientific">Leptospirillum ferriphilum</name>
    <dbReference type="NCBI Taxonomy" id="178606"/>
    <lineage>
        <taxon>Bacteria</taxon>
        <taxon>Pseudomonadati</taxon>
        <taxon>Nitrospirota</taxon>
        <taxon>Nitrospiria</taxon>
        <taxon>Nitrospirales</taxon>
        <taxon>Nitrospiraceae</taxon>
        <taxon>Leptospirillum</taxon>
    </lineage>
</organism>
<dbReference type="Pfam" id="PF13701">
    <property type="entry name" value="DDE_Tnp_1_4"/>
    <property type="match status" value="1"/>
</dbReference>
<gene>
    <name evidence="2" type="ORF">LptCag_0224</name>
</gene>
<dbReference type="Proteomes" id="UP000029452">
    <property type="component" value="Unassembled WGS sequence"/>
</dbReference>
<evidence type="ECO:0000313" key="3">
    <source>
        <dbReference type="Proteomes" id="UP000029452"/>
    </source>
</evidence>
<dbReference type="PATRIC" id="fig|178606.4.peg.1822"/>
<comment type="caution">
    <text evidence="2">The sequence shown here is derived from an EMBL/GenBank/DDBJ whole genome shotgun (WGS) entry which is preliminary data.</text>
</comment>
<name>A0A094YK90_9BACT</name>
<protein>
    <recommendedName>
        <fullName evidence="1">Transposase DDE domain-containing protein</fullName>
    </recommendedName>
</protein>
<dbReference type="InterPro" id="IPR025668">
    <property type="entry name" value="Tnp_DDE_dom"/>
</dbReference>
<sequence>MALDLDAGQIMAEKERAQWSYQGEKGYMPLVGHVRELSGMLVHEEFREGNVSPGTSHVPFVADCLRRLPKGRRVARLRADSASYQAVVINAYQEKCIRFVIGADLDAAVRAAIQRIPDIA</sequence>
<feature type="domain" description="Transposase DDE" evidence="1">
    <location>
        <begin position="2"/>
        <end position="117"/>
    </location>
</feature>
<evidence type="ECO:0000313" key="2">
    <source>
        <dbReference type="EMBL" id="KGA93611.1"/>
    </source>
</evidence>
<dbReference type="AlphaFoldDB" id="A0A094YK90"/>
<dbReference type="EMBL" id="JPGK01000006">
    <property type="protein sequence ID" value="KGA93611.1"/>
    <property type="molecule type" value="Genomic_DNA"/>
</dbReference>
<accession>A0A094YK90</accession>
<proteinExistence type="predicted"/>